<evidence type="ECO:0000259" key="2">
    <source>
        <dbReference type="Pfam" id="PF20500"/>
    </source>
</evidence>
<keyword evidence="5" id="KW-1185">Reference proteome</keyword>
<dbReference type="AlphaFoldDB" id="A0AAW0MX85"/>
<dbReference type="GO" id="GO:0000723">
    <property type="term" value="P:telomere maintenance"/>
    <property type="evidence" value="ECO:0007669"/>
    <property type="project" value="TreeGrafter"/>
</dbReference>
<dbReference type="PANTHER" id="PTHR11139">
    <property type="entry name" value="ATAXIA TELANGIECTASIA MUTATED ATM -RELATED"/>
    <property type="match status" value="1"/>
</dbReference>
<dbReference type="SUPFAM" id="SSF48371">
    <property type="entry name" value="ARM repeat"/>
    <property type="match status" value="1"/>
</dbReference>
<gene>
    <name evidence="4" type="ORF">WMY93_029635</name>
</gene>
<name>A0AAW0MX85_9GOBI</name>
<proteinExistence type="predicted"/>
<dbReference type="GO" id="GO:0006302">
    <property type="term" value="P:double-strand break repair"/>
    <property type="evidence" value="ECO:0007669"/>
    <property type="project" value="TreeGrafter"/>
</dbReference>
<feature type="domain" description="DNA-dependent protein kinase catalytic subunit CC1/2" evidence="3">
    <location>
        <begin position="777"/>
        <end position="816"/>
    </location>
</feature>
<sequence>MSSAPSSSAGGIQGLLLKLHESLSDEDTRGAALRCHDIVGDLGQECMLTRPTMSSLRDARVDILSFLDKFLEKVSPRVRGWEKTYATDIRDTCMVVYTKDKVAKCRAPVLELLIKVLQTTRASTVAADFRVQEIFNKFYSELCQKHKLPDSVLGKINELLGVLAEVHPNEMVNNSDKLYKAYLGELKEQMTSSTREPKLLVVAGCLRGLTALMVNFTKTMDEDPTTSKEIFQYALKAISPQVAMLVADNIEEHKGKLKFFMQKFCGIIKTMDSTHKELSIAIRGYGLFAAPCKKVCPQDVDLMYTELIQRCKQMYLTESDGEDDSFYQLPSFLDSIASVLIHLDKIPEVYTPLLERLLVVQIDSFPQYSERMQITCCRAVLKVLVAMASKGPVLWSFISSVVHQGLIRVCSKPLLIEDKDAENTPEAQMRTGNWKVPSSQNYLALYKSLLDCDQLKDTGYLDGAFESQNAALRSLSRLIYDELVKSILRIGSEDVTHALPSSDPTAHLLPNKVKDFTAFINLVDFCSELLLSKHLEYFDSWMYPLSHELILHSIRNPLVSGFYKLLSVTMKIGKRIKYYQGVGLKSSESHKIDTIKSACFALFSKFGKEVCVKMKQYKDELLASCLTFVLSLHHNIIALDIKAYSPALEAALKLGLSHVPLTNTALDALEDWSNYIPLETMQPCYTTILPLLDGYLKTTSNDNKDDSNWEVISSVSARSDKGYKEMMKKFVAWDSEKRLNFAVPFSDMKPVIYLDPFLPRISELALSTRWRGGPDGQHLRDFCGRCIEEFVKWSIKQTTPKQQEKSPTNMKSLLKESTARPFIPVASKDSEQLWPLTASTDSSGTIQQCCSAIDHLKRVIKQKAPTLNQHNPKRRIPRGFPPDEKLCLSHLILWLLEQCGRPQTECRHKCMELFYEFVPLLPEKKSAPQWLDGMLKQNGAEFLVSHFEGGGLLSQPTLRDLSSPFSVRTTLQWNDLLLAALDCYNTFINLHIIRPHHMLACKDKSIFLKAVGFFLSELATRDLAAAESCFTISEKTSHFSPERSNSTTTANAPSSSDCWSLLP</sequence>
<feature type="compositionally biased region" description="Low complexity" evidence="1">
    <location>
        <begin position="1044"/>
        <end position="1056"/>
    </location>
</feature>
<dbReference type="Pfam" id="PF20502">
    <property type="entry name" value="DNAPKcs_CC1-2"/>
    <property type="match status" value="2"/>
</dbReference>
<feature type="domain" description="DNA-PKcs N-terminal" evidence="2">
    <location>
        <begin position="241"/>
        <end position="730"/>
    </location>
</feature>
<reference evidence="5" key="1">
    <citation type="submission" date="2024-04" db="EMBL/GenBank/DDBJ databases">
        <title>Salinicola lusitanus LLJ914,a marine bacterium isolated from the Okinawa Trough.</title>
        <authorList>
            <person name="Li J."/>
        </authorList>
    </citation>
    <scope>NUCLEOTIDE SEQUENCE [LARGE SCALE GENOMIC DNA]</scope>
</reference>
<dbReference type="Proteomes" id="UP001460270">
    <property type="component" value="Unassembled WGS sequence"/>
</dbReference>
<organism evidence="4 5">
    <name type="scientific">Mugilogobius chulae</name>
    <name type="common">yellowstripe goby</name>
    <dbReference type="NCBI Taxonomy" id="88201"/>
    <lineage>
        <taxon>Eukaryota</taxon>
        <taxon>Metazoa</taxon>
        <taxon>Chordata</taxon>
        <taxon>Craniata</taxon>
        <taxon>Vertebrata</taxon>
        <taxon>Euteleostomi</taxon>
        <taxon>Actinopterygii</taxon>
        <taxon>Neopterygii</taxon>
        <taxon>Teleostei</taxon>
        <taxon>Neoteleostei</taxon>
        <taxon>Acanthomorphata</taxon>
        <taxon>Gobiaria</taxon>
        <taxon>Gobiiformes</taxon>
        <taxon>Gobioidei</taxon>
        <taxon>Gobiidae</taxon>
        <taxon>Gobionellinae</taxon>
        <taxon>Mugilogobius</taxon>
    </lineage>
</organism>
<dbReference type="EMBL" id="JBBPFD010000022">
    <property type="protein sequence ID" value="KAK7881226.1"/>
    <property type="molecule type" value="Genomic_DNA"/>
</dbReference>
<protein>
    <recommendedName>
        <fullName evidence="6">PRKDC</fullName>
    </recommendedName>
</protein>
<dbReference type="InterPro" id="IPR016024">
    <property type="entry name" value="ARM-type_fold"/>
</dbReference>
<dbReference type="PANTHER" id="PTHR11139:SF68">
    <property type="entry name" value="DNA-DEPENDENT PROTEIN KINASE CATALYTIC SUBUNIT"/>
    <property type="match status" value="1"/>
</dbReference>
<evidence type="ECO:0000256" key="1">
    <source>
        <dbReference type="SAM" id="MobiDB-lite"/>
    </source>
</evidence>
<evidence type="ECO:0008006" key="6">
    <source>
        <dbReference type="Google" id="ProtNLM"/>
    </source>
</evidence>
<feature type="region of interest" description="Disordered" evidence="1">
    <location>
        <begin position="1038"/>
        <end position="1063"/>
    </location>
</feature>
<dbReference type="Pfam" id="PF20500">
    <property type="entry name" value="DNA-PKcs_N"/>
    <property type="match status" value="1"/>
</dbReference>
<feature type="domain" description="DNA-dependent protein kinase catalytic subunit CC1/2" evidence="3">
    <location>
        <begin position="841"/>
        <end position="1044"/>
    </location>
</feature>
<dbReference type="InterPro" id="IPR050517">
    <property type="entry name" value="DDR_Repair_Kinase"/>
</dbReference>
<dbReference type="GO" id="GO:0033152">
    <property type="term" value="P:immunoglobulin V(D)J recombination"/>
    <property type="evidence" value="ECO:0007669"/>
    <property type="project" value="TreeGrafter"/>
</dbReference>
<evidence type="ECO:0000259" key="3">
    <source>
        <dbReference type="Pfam" id="PF20502"/>
    </source>
</evidence>
<comment type="caution">
    <text evidence="4">The sequence shown here is derived from an EMBL/GenBank/DDBJ whole genome shotgun (WGS) entry which is preliminary data.</text>
</comment>
<evidence type="ECO:0000313" key="5">
    <source>
        <dbReference type="Proteomes" id="UP001460270"/>
    </source>
</evidence>
<dbReference type="GO" id="GO:0005634">
    <property type="term" value="C:nucleus"/>
    <property type="evidence" value="ECO:0007669"/>
    <property type="project" value="TreeGrafter"/>
</dbReference>
<accession>A0AAW0MX85</accession>
<dbReference type="GO" id="GO:0004674">
    <property type="term" value="F:protein serine/threonine kinase activity"/>
    <property type="evidence" value="ECO:0007669"/>
    <property type="project" value="TreeGrafter"/>
</dbReference>
<evidence type="ECO:0000313" key="4">
    <source>
        <dbReference type="EMBL" id="KAK7881226.1"/>
    </source>
</evidence>
<dbReference type="GO" id="GO:0008630">
    <property type="term" value="P:intrinsic apoptotic signaling pathway in response to DNA damage"/>
    <property type="evidence" value="ECO:0007669"/>
    <property type="project" value="TreeGrafter"/>
</dbReference>
<dbReference type="InterPro" id="IPR046804">
    <property type="entry name" value="DNA-PKcs_N"/>
</dbReference>
<dbReference type="InterPro" id="IPR046803">
    <property type="entry name" value="DNAPKcs_CC1-2"/>
</dbReference>